<dbReference type="eggNOG" id="COG1195">
    <property type="taxonomic scope" value="Bacteria"/>
</dbReference>
<dbReference type="STRING" id="378806.STAUR_0592"/>
<evidence type="ECO:0000256" key="5">
    <source>
        <dbReference type="ARBA" id="ARBA00022705"/>
    </source>
</evidence>
<dbReference type="Pfam" id="PF02463">
    <property type="entry name" value="SMC_N"/>
    <property type="match status" value="1"/>
</dbReference>
<dbReference type="GO" id="GO:0005737">
    <property type="term" value="C:cytoplasm"/>
    <property type="evidence" value="ECO:0007669"/>
    <property type="project" value="UniProtKB-SubCell"/>
</dbReference>
<feature type="compositionally biased region" description="Basic and acidic residues" evidence="11">
    <location>
        <begin position="461"/>
        <end position="481"/>
    </location>
</feature>
<dbReference type="GO" id="GO:0003697">
    <property type="term" value="F:single-stranded DNA binding"/>
    <property type="evidence" value="ECO:0007669"/>
    <property type="project" value="UniProtKB-UniRule"/>
</dbReference>
<evidence type="ECO:0000256" key="11">
    <source>
        <dbReference type="SAM" id="MobiDB-lite"/>
    </source>
</evidence>
<accession>E3FUV8</accession>
<keyword evidence="4 9" id="KW-0963">Cytoplasm</keyword>
<evidence type="ECO:0000313" key="13">
    <source>
        <dbReference type="EMBL" id="ADO68396.1"/>
    </source>
</evidence>
<dbReference type="HOGENOM" id="CLU_040267_0_0_7"/>
<dbReference type="GO" id="GO:0006302">
    <property type="term" value="P:double-strand break repair"/>
    <property type="evidence" value="ECO:0007669"/>
    <property type="project" value="TreeGrafter"/>
</dbReference>
<dbReference type="AlphaFoldDB" id="E3FUV8"/>
<feature type="binding site" evidence="9">
    <location>
        <begin position="30"/>
        <end position="37"/>
    </location>
    <ligand>
        <name>ATP</name>
        <dbReference type="ChEBI" id="CHEBI:30616"/>
    </ligand>
</feature>
<dbReference type="PROSITE" id="PS00618">
    <property type="entry name" value="RECF_2"/>
    <property type="match status" value="1"/>
</dbReference>
<dbReference type="InterPro" id="IPR027417">
    <property type="entry name" value="P-loop_NTPase"/>
</dbReference>
<dbReference type="InterPro" id="IPR042174">
    <property type="entry name" value="RecF_2"/>
</dbReference>
<evidence type="ECO:0000256" key="1">
    <source>
        <dbReference type="ARBA" id="ARBA00004496"/>
    </source>
</evidence>
<dbReference type="EMBL" id="CP002271">
    <property type="protein sequence ID" value="ADO68396.1"/>
    <property type="molecule type" value="Genomic_DNA"/>
</dbReference>
<comment type="similarity">
    <text evidence="2 9 10">Belongs to the RecF family.</text>
</comment>
<feature type="domain" description="RecF/RecN/SMC N-terminal" evidence="12">
    <location>
        <begin position="5"/>
        <end position="355"/>
    </location>
</feature>
<dbReference type="HAMAP" id="MF_00365">
    <property type="entry name" value="RecF"/>
    <property type="match status" value="1"/>
</dbReference>
<dbReference type="GO" id="GO:0006260">
    <property type="term" value="P:DNA replication"/>
    <property type="evidence" value="ECO:0007669"/>
    <property type="project" value="UniProtKB-UniRule"/>
</dbReference>
<dbReference type="Gene3D" id="1.20.1050.90">
    <property type="entry name" value="RecF/RecN/SMC, N-terminal domain"/>
    <property type="match status" value="1"/>
</dbReference>
<keyword evidence="14" id="KW-1185">Reference proteome</keyword>
<dbReference type="PANTHER" id="PTHR32182:SF0">
    <property type="entry name" value="DNA REPLICATION AND REPAIR PROTEIN RECF"/>
    <property type="match status" value="1"/>
</dbReference>
<keyword evidence="8 9" id="KW-0238">DNA-binding</keyword>
<dbReference type="InterPro" id="IPR001238">
    <property type="entry name" value="DNA-binding_RecF"/>
</dbReference>
<evidence type="ECO:0000256" key="2">
    <source>
        <dbReference type="ARBA" id="ARBA00008016"/>
    </source>
</evidence>
<evidence type="ECO:0000256" key="4">
    <source>
        <dbReference type="ARBA" id="ARBA00022490"/>
    </source>
</evidence>
<dbReference type="Proteomes" id="UP000001351">
    <property type="component" value="Chromosome"/>
</dbReference>
<dbReference type="GO" id="GO:0005524">
    <property type="term" value="F:ATP binding"/>
    <property type="evidence" value="ECO:0007669"/>
    <property type="project" value="UniProtKB-UniRule"/>
</dbReference>
<feature type="compositionally biased region" description="Basic and acidic residues" evidence="11">
    <location>
        <begin position="407"/>
        <end position="453"/>
    </location>
</feature>
<name>E3FUV8_STIAD</name>
<reference evidence="13 14" key="1">
    <citation type="journal article" date="2011" name="Mol. Biol. Evol.">
        <title>Comparative genomic analysis of fruiting body formation in Myxococcales.</title>
        <authorList>
            <person name="Huntley S."/>
            <person name="Hamann N."/>
            <person name="Wegener-Feldbrugge S."/>
            <person name="Treuner-Lange A."/>
            <person name="Kube M."/>
            <person name="Reinhardt R."/>
            <person name="Klages S."/>
            <person name="Muller R."/>
            <person name="Ronning C.M."/>
            <person name="Nierman W.C."/>
            <person name="Sogaard-Andersen L."/>
        </authorList>
    </citation>
    <scope>NUCLEOTIDE SEQUENCE [LARGE SCALE GENOMIC DNA]</scope>
    <source>
        <strain evidence="13 14">DW4/3-1</strain>
    </source>
</reference>
<dbReference type="InterPro" id="IPR018078">
    <property type="entry name" value="DNA-binding_RecF_CS"/>
</dbReference>
<comment type="subcellular location">
    <subcellularLocation>
        <location evidence="1 9 10">Cytoplasm</location>
    </subcellularLocation>
</comment>
<dbReference type="InterPro" id="IPR003395">
    <property type="entry name" value="RecF/RecN/SMC_N"/>
</dbReference>
<keyword evidence="6 9" id="KW-0547">Nucleotide-binding</keyword>
<proteinExistence type="inferred from homology"/>
<evidence type="ECO:0000256" key="7">
    <source>
        <dbReference type="ARBA" id="ARBA00022840"/>
    </source>
</evidence>
<gene>
    <name evidence="9" type="primary">recF</name>
    <name evidence="13" type="ordered locus">STAUR_0592</name>
</gene>
<sequence length="481" mass="52035">MRLLALQAQNFRNLHQVSLAPSPHATIAVGQNGQGKTNLLEALYFLATLKPLRAGRLAELVRWGTKGARVSGRFLLKGAEREISVEVGGGVRQAFVDGKKASSLEEYFGGVAVVAFTPDDLEVVKGGPEARRTFLDRAVFNRFPAFLKESRDYARALKNRNRLLRDGPAAEAAYLDAYDETLARAGARVYVRRRALMAELAPRAQATFASIGRTVDPAAYGYHPAHLAQEFAEVDEVRLADALLEALAGRRRRDLERGFTSVGPHVDDVAVTLGGRSARAYASQGQQRALVLGWKIAEIENLHAALGFLPLLLLDDVSSELDPERNAYLMGYLAASGAQVFLTTTDASLVRAAAAHDTLWMDVHAGQVAPRLLETGTSEVVRAPGPGEAPAPVGGVGHLVRGHVAEGGEAELRPEDPVSHGEEERAEHRPPGDAHEEAHPRAEQEHHPHREGHLAPAPELAEGHPHGDEGDGQEEPRQPER</sequence>
<dbReference type="GO" id="GO:0000731">
    <property type="term" value="P:DNA synthesis involved in DNA repair"/>
    <property type="evidence" value="ECO:0007669"/>
    <property type="project" value="TreeGrafter"/>
</dbReference>
<evidence type="ECO:0000256" key="8">
    <source>
        <dbReference type="ARBA" id="ARBA00023125"/>
    </source>
</evidence>
<dbReference type="SUPFAM" id="SSF52540">
    <property type="entry name" value="P-loop containing nucleoside triphosphate hydrolases"/>
    <property type="match status" value="1"/>
</dbReference>
<keyword evidence="9 10" id="KW-0742">SOS response</keyword>
<evidence type="ECO:0000256" key="3">
    <source>
        <dbReference type="ARBA" id="ARBA00020170"/>
    </source>
</evidence>
<evidence type="ECO:0000256" key="6">
    <source>
        <dbReference type="ARBA" id="ARBA00022741"/>
    </source>
</evidence>
<evidence type="ECO:0000256" key="9">
    <source>
        <dbReference type="HAMAP-Rule" id="MF_00365"/>
    </source>
</evidence>
<comment type="function">
    <text evidence="9 10">The RecF protein is involved in DNA metabolism; it is required for DNA replication and normal SOS inducibility. RecF binds preferentially to single-stranded, linear DNA. It also seems to bind ATP.</text>
</comment>
<evidence type="ECO:0000256" key="10">
    <source>
        <dbReference type="RuleBase" id="RU000578"/>
    </source>
</evidence>
<evidence type="ECO:0000259" key="12">
    <source>
        <dbReference type="Pfam" id="PF02463"/>
    </source>
</evidence>
<organism evidence="13 14">
    <name type="scientific">Stigmatella aurantiaca (strain DW4/3-1)</name>
    <dbReference type="NCBI Taxonomy" id="378806"/>
    <lineage>
        <taxon>Bacteria</taxon>
        <taxon>Pseudomonadati</taxon>
        <taxon>Myxococcota</taxon>
        <taxon>Myxococcia</taxon>
        <taxon>Myxococcales</taxon>
        <taxon>Cystobacterineae</taxon>
        <taxon>Archangiaceae</taxon>
        <taxon>Stigmatella</taxon>
    </lineage>
</organism>
<dbReference type="PANTHER" id="PTHR32182">
    <property type="entry name" value="DNA REPLICATION AND REPAIR PROTEIN RECF"/>
    <property type="match status" value="1"/>
</dbReference>
<feature type="region of interest" description="Disordered" evidence="11">
    <location>
        <begin position="407"/>
        <end position="481"/>
    </location>
</feature>
<keyword evidence="9 10" id="KW-0227">DNA damage</keyword>
<keyword evidence="5 9" id="KW-0235">DNA replication</keyword>
<dbReference type="Gene3D" id="3.40.50.300">
    <property type="entry name" value="P-loop containing nucleotide triphosphate hydrolases"/>
    <property type="match status" value="1"/>
</dbReference>
<evidence type="ECO:0000313" key="14">
    <source>
        <dbReference type="Proteomes" id="UP000001351"/>
    </source>
</evidence>
<dbReference type="GO" id="GO:0009432">
    <property type="term" value="P:SOS response"/>
    <property type="evidence" value="ECO:0007669"/>
    <property type="project" value="UniProtKB-UniRule"/>
</dbReference>
<dbReference type="NCBIfam" id="TIGR00611">
    <property type="entry name" value="recf"/>
    <property type="match status" value="1"/>
</dbReference>
<protein>
    <recommendedName>
        <fullName evidence="3 9">DNA replication and repair protein RecF</fullName>
    </recommendedName>
</protein>
<keyword evidence="7 9" id="KW-0067">ATP-binding</keyword>
<keyword evidence="9 10" id="KW-0234">DNA repair</keyword>
<dbReference type="KEGG" id="sur:STAUR_0592"/>